<proteinExistence type="predicted"/>
<gene>
    <name evidence="3" type="ORF">RBB84_16015</name>
</gene>
<dbReference type="InterPro" id="IPR022742">
    <property type="entry name" value="Hydrolase_4"/>
</dbReference>
<dbReference type="AlphaFoldDB" id="A0AAU7US70"/>
<evidence type="ECO:0000259" key="1">
    <source>
        <dbReference type="Pfam" id="PF12146"/>
    </source>
</evidence>
<dbReference type="InterPro" id="IPR029058">
    <property type="entry name" value="AB_hydrolase_fold"/>
</dbReference>
<feature type="domain" description="Serine aminopeptidase S33" evidence="1">
    <location>
        <begin position="28"/>
        <end position="147"/>
    </location>
</feature>
<evidence type="ECO:0000313" key="3">
    <source>
        <dbReference type="EMBL" id="XBW02813.1"/>
    </source>
</evidence>
<dbReference type="Pfam" id="PF12146">
    <property type="entry name" value="Hydrolase_4"/>
    <property type="match status" value="1"/>
</dbReference>
<dbReference type="RefSeq" id="WP_064256174.1">
    <property type="nucleotide sequence ID" value="NZ_CP132970.1"/>
</dbReference>
<dbReference type="PANTHER" id="PTHR43265:SF1">
    <property type="entry name" value="ESTERASE ESTD"/>
    <property type="match status" value="1"/>
</dbReference>
<organism evidence="3">
    <name type="scientific">Rhodococcus sp. D-6</name>
    <dbReference type="NCBI Taxonomy" id="1387842"/>
    <lineage>
        <taxon>Bacteria</taxon>
        <taxon>Bacillati</taxon>
        <taxon>Actinomycetota</taxon>
        <taxon>Actinomycetes</taxon>
        <taxon>Mycobacteriales</taxon>
        <taxon>Nocardiaceae</taxon>
        <taxon>Rhodococcus</taxon>
    </lineage>
</organism>
<dbReference type="KEGG" id="rhox:RBB84_16015"/>
<dbReference type="Gene3D" id="3.40.50.1820">
    <property type="entry name" value="alpha/beta hydrolase"/>
    <property type="match status" value="2"/>
</dbReference>
<feature type="domain" description="AB hydrolase-1" evidence="2">
    <location>
        <begin position="355"/>
        <end position="548"/>
    </location>
</feature>
<dbReference type="EMBL" id="CP132970">
    <property type="protein sequence ID" value="XBW02813.1"/>
    <property type="molecule type" value="Genomic_DNA"/>
</dbReference>
<dbReference type="InterPro" id="IPR053145">
    <property type="entry name" value="AB_hydrolase_Est10"/>
</dbReference>
<dbReference type="GO" id="GO:0052689">
    <property type="term" value="F:carboxylic ester hydrolase activity"/>
    <property type="evidence" value="ECO:0007669"/>
    <property type="project" value="TreeGrafter"/>
</dbReference>
<protein>
    <submittedName>
        <fullName evidence="3">Alpha/beta fold hydrolase</fullName>
    </submittedName>
</protein>
<dbReference type="PANTHER" id="PTHR43265">
    <property type="entry name" value="ESTERASE ESTD"/>
    <property type="match status" value="1"/>
</dbReference>
<name>A0AAU7US70_9NOCA</name>
<accession>A0AAU7US70</accession>
<dbReference type="SUPFAM" id="SSF53474">
    <property type="entry name" value="alpha/beta-Hydrolases"/>
    <property type="match status" value="2"/>
</dbReference>
<sequence>MDVRHASWFGDPASPILGHVHLPADRRARGAVVLCPPLGKEHLDTYRGVKALAEQLAERGLAAVRFDYTGTGDSAGDQDSPDAVAAWQRSVVTAVETARASGAEHITVVGLRAGALIAATALPECGRADAVVLWDPIVSGRAMLREQRALYRLALGADDPEDPRVSIVGGVLAPEAADALGALKIDPRSLNGTRTLLATRPTARETAAVSALATALGGDELSLDAHESFVTPSTLHSAIPIEQLTRIADWVVAGAPAATREVHFPECGRAVVATTDSGLPIHESVEYLGPNEMFALRTHGVAPERFDTEGFDTEGFDTEGFDTEGFDTGRFGAPRRSTPTVLFFGTAYEHRLGPSRLWVELAREFAAHGISTIRFDRTGVGDTGTAHGATPTPLYSDDSDRDALDAVAALGIDPQDLVVIGLCSGAWYSSWVALRGAAHSAVLVNVILWCTHRRKSLRADLGPNAPDVPAIAAPAEPQTISLRARIKPWAQKYLPYPLWLLLGRIGVTQVPEVGLEALRRAGVSTTVVLSAEDHRWFLTQRGEEGLRRLRRRGFTGDILTSEVGEHSGRQRDGREFLRTAVTSTVLSRFGSRIADPAADEYVS</sequence>
<dbReference type="Pfam" id="PF12697">
    <property type="entry name" value="Abhydrolase_6"/>
    <property type="match status" value="1"/>
</dbReference>
<reference evidence="3" key="1">
    <citation type="submission" date="2023-08" db="EMBL/GenBank/DDBJ databases">
        <title>The novel hydrolase IpcH responsible for the initial isoprocarb degradation step in Rhodococcus sp. D-6.</title>
        <authorList>
            <person name="Zhu Q."/>
        </authorList>
    </citation>
    <scope>NUCLEOTIDE SEQUENCE</scope>
    <source>
        <strain evidence="3">D-6</strain>
    </source>
</reference>
<evidence type="ECO:0000259" key="2">
    <source>
        <dbReference type="Pfam" id="PF12697"/>
    </source>
</evidence>
<keyword evidence="3" id="KW-0378">Hydrolase</keyword>
<dbReference type="InterPro" id="IPR000073">
    <property type="entry name" value="AB_hydrolase_1"/>
</dbReference>